<keyword evidence="5 7" id="KW-1133">Transmembrane helix</keyword>
<sequence length="415" mass="43461">MFAALTHRNFRRLWLGEVISLIGDRALLLALPYFVYQQTGSTFTTALLALSYYLPGLLFSPVAGVLADRWDRRRVLVTTHLIQGVVITGLLLAPVPGLVWVAYVVTFLELTVSTLSTPTAGALLPTLVGDEGLMQANAALSLGMTSARLLGPVIGGALIATQSIAGVVLFDAASFVLAALSFLRLQLPAPEPSARPVQAASLLGSWREVGREWREGLGIIRRSRVILTLMAVLGITSLGGTLIDPFYTPFLVSVLHADAETIGVLSALGGIGALLGSFASAWIAGRLPPRSLIAFGTLLVGLLMLRMYSLSALPLMFVLVPLLGVPMVTSNVALSTLIQRVTPDSHRGRIYGALGTTNALVGVLATVTAGLIGPQVGIGRMLLAAACLTLLGGLVALVFLPRQGETAALGSEQGT</sequence>
<dbReference type="InterPro" id="IPR010290">
    <property type="entry name" value="TM_effector"/>
</dbReference>
<evidence type="ECO:0000259" key="8">
    <source>
        <dbReference type="PROSITE" id="PS50850"/>
    </source>
</evidence>
<feature type="transmembrane region" description="Helical" evidence="7">
    <location>
        <begin position="12"/>
        <end position="36"/>
    </location>
</feature>
<dbReference type="Gene3D" id="1.20.1250.20">
    <property type="entry name" value="MFS general substrate transporter like domains"/>
    <property type="match status" value="1"/>
</dbReference>
<protein>
    <submittedName>
        <fullName evidence="9">MFS transporter</fullName>
    </submittedName>
</protein>
<dbReference type="PROSITE" id="PS50850">
    <property type="entry name" value="MFS"/>
    <property type="match status" value="1"/>
</dbReference>
<evidence type="ECO:0000256" key="4">
    <source>
        <dbReference type="ARBA" id="ARBA00022692"/>
    </source>
</evidence>
<dbReference type="InterPro" id="IPR036259">
    <property type="entry name" value="MFS_trans_sf"/>
</dbReference>
<feature type="transmembrane region" description="Helical" evidence="7">
    <location>
        <begin position="75"/>
        <end position="94"/>
    </location>
</feature>
<dbReference type="SUPFAM" id="SSF103473">
    <property type="entry name" value="MFS general substrate transporter"/>
    <property type="match status" value="1"/>
</dbReference>
<dbReference type="InterPro" id="IPR020846">
    <property type="entry name" value="MFS_dom"/>
</dbReference>
<feature type="transmembrane region" description="Helical" evidence="7">
    <location>
        <begin position="225"/>
        <end position="243"/>
    </location>
</feature>
<dbReference type="KEGG" id="dsc:ABOD76_21510"/>
<evidence type="ECO:0000256" key="6">
    <source>
        <dbReference type="ARBA" id="ARBA00023136"/>
    </source>
</evidence>
<keyword evidence="2" id="KW-0813">Transport</keyword>
<dbReference type="CDD" id="cd06173">
    <property type="entry name" value="MFS_MefA_like"/>
    <property type="match status" value="1"/>
</dbReference>
<dbReference type="GO" id="GO:0005886">
    <property type="term" value="C:plasma membrane"/>
    <property type="evidence" value="ECO:0007669"/>
    <property type="project" value="UniProtKB-SubCell"/>
</dbReference>
<gene>
    <name evidence="9" type="ORF">ABOD76_21510</name>
</gene>
<dbReference type="AlphaFoldDB" id="A0AAU7UFU2"/>
<evidence type="ECO:0000256" key="5">
    <source>
        <dbReference type="ARBA" id="ARBA00022989"/>
    </source>
</evidence>
<evidence type="ECO:0000313" key="9">
    <source>
        <dbReference type="EMBL" id="XBV87276.1"/>
    </source>
</evidence>
<comment type="subcellular location">
    <subcellularLocation>
        <location evidence="1">Cell membrane</location>
        <topology evidence="1">Multi-pass membrane protein</topology>
    </subcellularLocation>
</comment>
<keyword evidence="6 7" id="KW-0472">Membrane</keyword>
<feature type="domain" description="Major facilitator superfamily (MFS) profile" evidence="8">
    <location>
        <begin position="9"/>
        <end position="404"/>
    </location>
</feature>
<keyword evidence="9" id="KW-0614">Plasmid</keyword>
<dbReference type="EMBL" id="CP158300">
    <property type="protein sequence ID" value="XBV87276.1"/>
    <property type="molecule type" value="Genomic_DNA"/>
</dbReference>
<proteinExistence type="predicted"/>
<dbReference type="Pfam" id="PF05977">
    <property type="entry name" value="MFS_3"/>
    <property type="match status" value="1"/>
</dbReference>
<dbReference type="RefSeq" id="WP_350245426.1">
    <property type="nucleotide sequence ID" value="NZ_CP158300.1"/>
</dbReference>
<dbReference type="PANTHER" id="PTHR23513">
    <property type="entry name" value="INTEGRAL MEMBRANE EFFLUX PROTEIN-RELATED"/>
    <property type="match status" value="1"/>
</dbReference>
<geneLocation type="plasmid" evidence="9">
    <name>pDson02</name>
</geneLocation>
<dbReference type="GO" id="GO:0022857">
    <property type="term" value="F:transmembrane transporter activity"/>
    <property type="evidence" value="ECO:0007669"/>
    <property type="project" value="InterPro"/>
</dbReference>
<keyword evidence="3" id="KW-1003">Cell membrane</keyword>
<feature type="transmembrane region" description="Helical" evidence="7">
    <location>
        <begin position="378"/>
        <end position="400"/>
    </location>
</feature>
<organism evidence="9">
    <name type="scientific">Deinococcus sonorensis KR-87</name>
    <dbReference type="NCBI Taxonomy" id="694439"/>
    <lineage>
        <taxon>Bacteria</taxon>
        <taxon>Thermotogati</taxon>
        <taxon>Deinococcota</taxon>
        <taxon>Deinococci</taxon>
        <taxon>Deinococcales</taxon>
        <taxon>Deinococcaceae</taxon>
        <taxon>Deinococcus</taxon>
    </lineage>
</organism>
<evidence type="ECO:0000256" key="2">
    <source>
        <dbReference type="ARBA" id="ARBA00022448"/>
    </source>
</evidence>
<evidence type="ECO:0000256" key="3">
    <source>
        <dbReference type="ARBA" id="ARBA00022475"/>
    </source>
</evidence>
<reference evidence="9" key="1">
    <citation type="submission" date="2024-06" db="EMBL/GenBank/DDBJ databases">
        <title>Draft Genome Sequence of Deinococcus sonorensis Type Strain KR-87, a Biofilm Producing Representative of the Genus Deinococcus.</title>
        <authorList>
            <person name="Boren L.S."/>
            <person name="Grosso R.A."/>
            <person name="Hugenberg-Cox A.N."/>
            <person name="Hill J.T.E."/>
            <person name="Albert C.M."/>
            <person name="Tuohy J.M."/>
        </authorList>
    </citation>
    <scope>NUCLEOTIDE SEQUENCE</scope>
    <source>
        <strain evidence="9">KR-87</strain>
        <plasmid evidence="9">pDson02</plasmid>
    </source>
</reference>
<name>A0AAU7UFU2_9DEIO</name>
<dbReference type="PANTHER" id="PTHR23513:SF6">
    <property type="entry name" value="MAJOR FACILITATOR SUPERFAMILY ASSOCIATED DOMAIN-CONTAINING PROTEIN"/>
    <property type="match status" value="1"/>
</dbReference>
<evidence type="ECO:0000256" key="1">
    <source>
        <dbReference type="ARBA" id="ARBA00004651"/>
    </source>
</evidence>
<feature type="transmembrane region" description="Helical" evidence="7">
    <location>
        <begin position="292"/>
        <end position="309"/>
    </location>
</feature>
<feature type="transmembrane region" description="Helical" evidence="7">
    <location>
        <begin position="315"/>
        <end position="338"/>
    </location>
</feature>
<evidence type="ECO:0000256" key="7">
    <source>
        <dbReference type="SAM" id="Phobius"/>
    </source>
</evidence>
<feature type="transmembrane region" description="Helical" evidence="7">
    <location>
        <begin position="263"/>
        <end position="285"/>
    </location>
</feature>
<accession>A0AAU7UFU2</accession>
<feature type="transmembrane region" description="Helical" evidence="7">
    <location>
        <begin position="350"/>
        <end position="372"/>
    </location>
</feature>
<keyword evidence="4 7" id="KW-0812">Transmembrane</keyword>
<feature type="transmembrane region" description="Helical" evidence="7">
    <location>
        <begin position="42"/>
        <end position="63"/>
    </location>
</feature>